<evidence type="ECO:0000259" key="7">
    <source>
        <dbReference type="PROSITE" id="PS50885"/>
    </source>
</evidence>
<comment type="similarity">
    <text evidence="2">Belongs to the methyl-accepting chemotaxis (MCP) protein family.</text>
</comment>
<dbReference type="CDD" id="cd00130">
    <property type="entry name" value="PAS"/>
    <property type="match status" value="1"/>
</dbReference>
<gene>
    <name evidence="8" type="ORF">EM6_0166</name>
</gene>
<dbReference type="GO" id="GO:0016020">
    <property type="term" value="C:membrane"/>
    <property type="evidence" value="ECO:0007669"/>
    <property type="project" value="InterPro"/>
</dbReference>
<accession>A0A3G9FYY2</accession>
<dbReference type="PROSITE" id="PS50885">
    <property type="entry name" value="HAMP"/>
    <property type="match status" value="1"/>
</dbReference>
<dbReference type="InterPro" id="IPR004089">
    <property type="entry name" value="MCPsignal_dom"/>
</dbReference>
<dbReference type="InterPro" id="IPR000014">
    <property type="entry name" value="PAS"/>
</dbReference>
<reference evidence="9" key="2">
    <citation type="journal article" date="2017" name="Plant Physiol. Biochem.">
        <title>Differential oxidative and antioxidative response of duckweed Lemna minor toward plant growth promoting/inhibiting bacteria.</title>
        <authorList>
            <person name="Ishizawa H."/>
            <person name="Kuroda M."/>
            <person name="Morikawa M."/>
            <person name="Ike M."/>
        </authorList>
    </citation>
    <scope>NUCLEOTIDE SEQUENCE [LARGE SCALE GENOMIC DNA]</scope>
    <source>
        <strain evidence="9">M6</strain>
    </source>
</reference>
<keyword evidence="4" id="KW-1133">Transmembrane helix</keyword>
<dbReference type="GO" id="GO:0006935">
    <property type="term" value="P:chemotaxis"/>
    <property type="evidence" value="ECO:0007669"/>
    <property type="project" value="InterPro"/>
</dbReference>
<dbReference type="RefSeq" id="WP_126419588.1">
    <property type="nucleotide sequence ID" value="NZ_AP018827.1"/>
</dbReference>
<organism evidence="8 9">
    <name type="scientific">Asticcacaulis excentricus</name>
    <dbReference type="NCBI Taxonomy" id="78587"/>
    <lineage>
        <taxon>Bacteria</taxon>
        <taxon>Pseudomonadati</taxon>
        <taxon>Pseudomonadota</taxon>
        <taxon>Alphaproteobacteria</taxon>
        <taxon>Caulobacterales</taxon>
        <taxon>Caulobacteraceae</taxon>
        <taxon>Asticcacaulis</taxon>
    </lineage>
</organism>
<feature type="transmembrane region" description="Helical" evidence="4">
    <location>
        <begin position="182"/>
        <end position="203"/>
    </location>
</feature>
<keyword evidence="4" id="KW-0812">Transmembrane</keyword>
<dbReference type="InterPro" id="IPR003660">
    <property type="entry name" value="HAMP_dom"/>
</dbReference>
<dbReference type="AlphaFoldDB" id="A0A3G9FYY2"/>
<dbReference type="GO" id="GO:0007165">
    <property type="term" value="P:signal transduction"/>
    <property type="evidence" value="ECO:0007669"/>
    <property type="project" value="UniProtKB-KW"/>
</dbReference>
<dbReference type="Gene3D" id="3.30.450.20">
    <property type="entry name" value="PAS domain"/>
    <property type="match status" value="1"/>
</dbReference>
<dbReference type="PRINTS" id="PR00260">
    <property type="entry name" value="CHEMTRNSDUCR"/>
</dbReference>
<evidence type="ECO:0000256" key="5">
    <source>
        <dbReference type="SAM" id="SignalP"/>
    </source>
</evidence>
<feature type="signal peptide" evidence="5">
    <location>
        <begin position="1"/>
        <end position="24"/>
    </location>
</feature>
<dbReference type="OrthoDB" id="7168157at2"/>
<evidence type="ECO:0000256" key="1">
    <source>
        <dbReference type="ARBA" id="ARBA00023224"/>
    </source>
</evidence>
<evidence type="ECO:0000313" key="9">
    <source>
        <dbReference type="Proteomes" id="UP000278756"/>
    </source>
</evidence>
<proteinExistence type="inferred from homology"/>
<keyword evidence="4" id="KW-0472">Membrane</keyword>
<evidence type="ECO:0000256" key="4">
    <source>
        <dbReference type="SAM" id="Phobius"/>
    </source>
</evidence>
<reference evidence="9" key="1">
    <citation type="journal article" date="2017" name="Biotechnol. Biofuels">
        <title>Evaluation of environmental bacterial communities as a factor affecting the growth of duckweed Lemna minor.</title>
        <authorList>
            <person name="Ishizawa H."/>
            <person name="Kuroda M."/>
            <person name="Morikawa M."/>
            <person name="Ike M."/>
        </authorList>
    </citation>
    <scope>NUCLEOTIDE SEQUENCE [LARGE SCALE GENOMIC DNA]</scope>
    <source>
        <strain evidence="9">M6</strain>
    </source>
</reference>
<dbReference type="CDD" id="cd06225">
    <property type="entry name" value="HAMP"/>
    <property type="match status" value="1"/>
</dbReference>
<dbReference type="SUPFAM" id="SSF58104">
    <property type="entry name" value="Methyl-accepting chemotaxis protein (MCP) signaling domain"/>
    <property type="match status" value="1"/>
</dbReference>
<feature type="domain" description="Methyl-accepting transducer" evidence="6">
    <location>
        <begin position="391"/>
        <end position="627"/>
    </location>
</feature>
<evidence type="ECO:0000256" key="3">
    <source>
        <dbReference type="PROSITE-ProRule" id="PRU00284"/>
    </source>
</evidence>
<evidence type="ECO:0000313" key="8">
    <source>
        <dbReference type="EMBL" id="BBF79597.1"/>
    </source>
</evidence>
<evidence type="ECO:0000256" key="2">
    <source>
        <dbReference type="ARBA" id="ARBA00029447"/>
    </source>
</evidence>
<feature type="chain" id="PRO_5017954265" evidence="5">
    <location>
        <begin position="25"/>
        <end position="648"/>
    </location>
</feature>
<dbReference type="GO" id="GO:0004888">
    <property type="term" value="F:transmembrane signaling receptor activity"/>
    <property type="evidence" value="ECO:0007669"/>
    <property type="project" value="InterPro"/>
</dbReference>
<sequence>MQLRTKFIGLGAACALLVFGMVAANSVASQYAQAHARQASLISQITQRHMTADMMHDAMRGDVLEALLAHQVGDAAAAEAVVGKLKDHADTFERNLKANQAEALPDNLKQRFAEALTALQAYRAAGDAVLTATPETEPALRADFDAKFTAMEDSNESLSGDLEAWMTGEVERGAKTDAQLNMLVQALSVFAILGVLAMIGLMWRDLLRPLGLMSQTIGRIAEGETDVEVAFIDRKDEMGVLARATRSLCETARKALMVDRMVQAMPTPVMAVDVHNDLRITYINAATEKLMDKVKGHFPNYPGTLMGQSIDIFHTHPEHQRRLLSDPKNLPHRARIRVGDESIDLQISAVRDHRDQYAGAMLVWDLVTDQAQLSRDFEVRVQDVVNGLAASAAELSQVAETVTGDLRNGAGLAVSAASSATQTTASVQTVAAAAEELAASVREISDQVQTTNRLVADSFHKVQDADLVAQKLSSASDRVSEVTTVIANISSQINLLALNATIESARAGEAGRGFAVVAGEVKNLANQTSRSIGEINSVIDEMRQASREIVGVLSDIRGAVDAITHATTSVAAAVEEQSATTGDIARNMAFAAEGTRVISENLDQVSGITTRSGEASVHLFDSSQALSDQAAALRGRVAEFLSRINRAS</sequence>
<dbReference type="Gene3D" id="6.10.340.10">
    <property type="match status" value="1"/>
</dbReference>
<evidence type="ECO:0000259" key="6">
    <source>
        <dbReference type="PROSITE" id="PS50111"/>
    </source>
</evidence>
<dbReference type="SMART" id="SM00304">
    <property type="entry name" value="HAMP"/>
    <property type="match status" value="2"/>
</dbReference>
<dbReference type="InterPro" id="IPR004090">
    <property type="entry name" value="Chemotax_Me-accpt_rcpt"/>
</dbReference>
<dbReference type="EMBL" id="AP018827">
    <property type="protein sequence ID" value="BBF79597.1"/>
    <property type="molecule type" value="Genomic_DNA"/>
</dbReference>
<dbReference type="Pfam" id="PF00015">
    <property type="entry name" value="MCPsignal"/>
    <property type="match status" value="1"/>
</dbReference>
<dbReference type="Pfam" id="PF00672">
    <property type="entry name" value="HAMP"/>
    <property type="match status" value="1"/>
</dbReference>
<dbReference type="PANTHER" id="PTHR32089:SF112">
    <property type="entry name" value="LYSOZYME-LIKE PROTEIN-RELATED"/>
    <property type="match status" value="1"/>
</dbReference>
<keyword evidence="1 3" id="KW-0807">Transducer</keyword>
<dbReference type="PROSITE" id="PS50111">
    <property type="entry name" value="CHEMOTAXIS_TRANSDUC_2"/>
    <property type="match status" value="1"/>
</dbReference>
<dbReference type="PANTHER" id="PTHR32089">
    <property type="entry name" value="METHYL-ACCEPTING CHEMOTAXIS PROTEIN MCPB"/>
    <property type="match status" value="1"/>
</dbReference>
<keyword evidence="5" id="KW-0732">Signal</keyword>
<dbReference type="Gene3D" id="1.10.287.950">
    <property type="entry name" value="Methyl-accepting chemotaxis protein"/>
    <property type="match status" value="1"/>
</dbReference>
<name>A0A3G9FYY2_9CAUL</name>
<protein>
    <submittedName>
        <fullName evidence="8">Chemotaxis sensory transducer</fullName>
    </submittedName>
</protein>
<dbReference type="SMART" id="SM00283">
    <property type="entry name" value="MA"/>
    <property type="match status" value="1"/>
</dbReference>
<feature type="domain" description="HAMP" evidence="7">
    <location>
        <begin position="204"/>
        <end position="257"/>
    </location>
</feature>
<dbReference type="Proteomes" id="UP000278756">
    <property type="component" value="Chromosome 1"/>
</dbReference>